<protein>
    <submittedName>
        <fullName evidence="3">Uncharacterized protein</fullName>
    </submittedName>
</protein>
<keyword evidence="2" id="KW-0472">Membrane</keyword>
<organism evidence="3 4">
    <name type="scientific">Meripilus lineatus</name>
    <dbReference type="NCBI Taxonomy" id="2056292"/>
    <lineage>
        <taxon>Eukaryota</taxon>
        <taxon>Fungi</taxon>
        <taxon>Dikarya</taxon>
        <taxon>Basidiomycota</taxon>
        <taxon>Agaricomycotina</taxon>
        <taxon>Agaricomycetes</taxon>
        <taxon>Polyporales</taxon>
        <taxon>Meripilaceae</taxon>
        <taxon>Meripilus</taxon>
    </lineage>
</organism>
<keyword evidence="4" id="KW-1185">Reference proteome</keyword>
<comment type="caution">
    <text evidence="3">The sequence shown here is derived from an EMBL/GenBank/DDBJ whole genome shotgun (WGS) entry which is preliminary data.</text>
</comment>
<keyword evidence="2" id="KW-0812">Transmembrane</keyword>
<sequence>MELGPIFRRLRTTAFCCIIGVSFVWTILFCVDLFIRWDNSDIAQRNLVVVLVIVNAITVVILPILLIVRFRAWLDAIRLIFLIFAHGATALAYTLWFPFVQCPNATSADQVAVCRVFSMFILIASWINPGLLLAYAICLAVAVNLYYRRGVSSPNSEMQDEEKNNDDANTLDTARRPSVLPIMTPPPMGAAPLMDRSSFSNSRVGSSEITTHVSHASRHLSIDIDDGLAAKTILCIYNERFASFIRTFV</sequence>
<dbReference type="AlphaFoldDB" id="A0AAD5UQ11"/>
<keyword evidence="2" id="KW-1133">Transmembrane helix</keyword>
<dbReference type="EMBL" id="JANAWD010001050">
    <property type="protein sequence ID" value="KAJ3474488.1"/>
    <property type="molecule type" value="Genomic_DNA"/>
</dbReference>
<feature type="transmembrane region" description="Helical" evidence="2">
    <location>
        <begin position="119"/>
        <end position="147"/>
    </location>
</feature>
<name>A0AAD5UQ11_9APHY</name>
<evidence type="ECO:0000313" key="4">
    <source>
        <dbReference type="Proteomes" id="UP001212997"/>
    </source>
</evidence>
<feature type="transmembrane region" description="Helical" evidence="2">
    <location>
        <begin position="79"/>
        <end position="99"/>
    </location>
</feature>
<reference evidence="3" key="1">
    <citation type="submission" date="2022-07" db="EMBL/GenBank/DDBJ databases">
        <title>Genome Sequence of Physisporinus lineatus.</title>
        <authorList>
            <person name="Buettner E."/>
        </authorList>
    </citation>
    <scope>NUCLEOTIDE SEQUENCE</scope>
    <source>
        <strain evidence="3">VT162</strain>
    </source>
</reference>
<feature type="transmembrane region" description="Helical" evidence="2">
    <location>
        <begin position="47"/>
        <end position="67"/>
    </location>
</feature>
<feature type="region of interest" description="Disordered" evidence="1">
    <location>
        <begin position="153"/>
        <end position="172"/>
    </location>
</feature>
<accession>A0AAD5UQ11</accession>
<proteinExistence type="predicted"/>
<dbReference type="Proteomes" id="UP001212997">
    <property type="component" value="Unassembled WGS sequence"/>
</dbReference>
<evidence type="ECO:0000313" key="3">
    <source>
        <dbReference type="EMBL" id="KAJ3474488.1"/>
    </source>
</evidence>
<gene>
    <name evidence="3" type="ORF">NLI96_g12431</name>
</gene>
<evidence type="ECO:0000256" key="1">
    <source>
        <dbReference type="SAM" id="MobiDB-lite"/>
    </source>
</evidence>
<evidence type="ECO:0000256" key="2">
    <source>
        <dbReference type="SAM" id="Phobius"/>
    </source>
</evidence>
<feature type="transmembrane region" description="Helical" evidence="2">
    <location>
        <begin position="12"/>
        <end position="35"/>
    </location>
</feature>